<dbReference type="Pfam" id="PF20239">
    <property type="entry name" value="DUF6596"/>
    <property type="match status" value="1"/>
</dbReference>
<dbReference type="InterPro" id="IPR007627">
    <property type="entry name" value="RNA_pol_sigma70_r2"/>
</dbReference>
<feature type="domain" description="DUF6596" evidence="3">
    <location>
        <begin position="186"/>
        <end position="283"/>
    </location>
</feature>
<dbReference type="Proteomes" id="UP001548832">
    <property type="component" value="Unassembled WGS sequence"/>
</dbReference>
<gene>
    <name evidence="4" type="ORF">ABVQ20_37525</name>
</gene>
<dbReference type="InterPro" id="IPR013249">
    <property type="entry name" value="RNA_pol_sigma70_r4_t2"/>
</dbReference>
<dbReference type="Pfam" id="PF08281">
    <property type="entry name" value="Sigma70_r4_2"/>
    <property type="match status" value="1"/>
</dbReference>
<dbReference type="Gene3D" id="1.10.10.10">
    <property type="entry name" value="Winged helix-like DNA-binding domain superfamily/Winged helix DNA-binding domain"/>
    <property type="match status" value="1"/>
</dbReference>
<dbReference type="InterPro" id="IPR013325">
    <property type="entry name" value="RNA_pol_sigma_r2"/>
</dbReference>
<evidence type="ECO:0000313" key="5">
    <source>
        <dbReference type="Proteomes" id="UP001548832"/>
    </source>
</evidence>
<dbReference type="Gene3D" id="1.10.1740.10">
    <property type="match status" value="1"/>
</dbReference>
<proteinExistence type="predicted"/>
<name>A0ABV2DRD8_9HYPH</name>
<dbReference type="PANTHER" id="PTHR47756:SF2">
    <property type="entry name" value="BLL6612 PROTEIN"/>
    <property type="match status" value="1"/>
</dbReference>
<dbReference type="Pfam" id="PF04542">
    <property type="entry name" value="Sigma70_r2"/>
    <property type="match status" value="1"/>
</dbReference>
<keyword evidence="5" id="KW-1185">Reference proteome</keyword>
<evidence type="ECO:0000259" key="3">
    <source>
        <dbReference type="Pfam" id="PF20239"/>
    </source>
</evidence>
<dbReference type="InterPro" id="IPR036388">
    <property type="entry name" value="WH-like_DNA-bd_sf"/>
</dbReference>
<comment type="caution">
    <text evidence="4">The sequence shown here is derived from an EMBL/GenBank/DDBJ whole genome shotgun (WGS) entry which is preliminary data.</text>
</comment>
<dbReference type="RefSeq" id="WP_354464858.1">
    <property type="nucleotide sequence ID" value="NZ_JBEWSZ010000011.1"/>
</dbReference>
<dbReference type="SUPFAM" id="SSF88946">
    <property type="entry name" value="Sigma2 domain of RNA polymerase sigma factors"/>
    <property type="match status" value="1"/>
</dbReference>
<feature type="domain" description="RNA polymerase sigma-70 region 2" evidence="1">
    <location>
        <begin position="18"/>
        <end position="85"/>
    </location>
</feature>
<dbReference type="SUPFAM" id="SSF48452">
    <property type="entry name" value="TPR-like"/>
    <property type="match status" value="1"/>
</dbReference>
<dbReference type="InterPro" id="IPR013324">
    <property type="entry name" value="RNA_pol_sigma_r3/r4-like"/>
</dbReference>
<organism evidence="4 5">
    <name type="scientific">Mesorhizobium shangrilense</name>
    <dbReference type="NCBI Taxonomy" id="460060"/>
    <lineage>
        <taxon>Bacteria</taxon>
        <taxon>Pseudomonadati</taxon>
        <taxon>Pseudomonadota</taxon>
        <taxon>Alphaproteobacteria</taxon>
        <taxon>Hyphomicrobiales</taxon>
        <taxon>Phyllobacteriaceae</taxon>
        <taxon>Mesorhizobium</taxon>
    </lineage>
</organism>
<feature type="domain" description="RNA polymerase sigma factor 70 region 4 type 2" evidence="2">
    <location>
        <begin position="117"/>
        <end position="167"/>
    </location>
</feature>
<dbReference type="PANTHER" id="PTHR47756">
    <property type="entry name" value="BLL6612 PROTEIN-RELATED"/>
    <property type="match status" value="1"/>
</dbReference>
<accession>A0ABV2DRD8</accession>
<dbReference type="InterPro" id="IPR011990">
    <property type="entry name" value="TPR-like_helical_dom_sf"/>
</dbReference>
<protein>
    <submittedName>
        <fullName evidence="4">DUF6596 domain-containing protein</fullName>
    </submittedName>
</protein>
<evidence type="ECO:0000259" key="2">
    <source>
        <dbReference type="Pfam" id="PF08281"/>
    </source>
</evidence>
<dbReference type="EMBL" id="JBEWSZ010000011">
    <property type="protein sequence ID" value="MET2832640.1"/>
    <property type="molecule type" value="Genomic_DNA"/>
</dbReference>
<reference evidence="4 5" key="1">
    <citation type="submission" date="2024-06" db="EMBL/GenBank/DDBJ databases">
        <authorList>
            <person name="Kim D.-U."/>
        </authorList>
    </citation>
    <scope>NUCLEOTIDE SEQUENCE [LARGE SCALE GENOMIC DNA]</scope>
    <source>
        <strain evidence="4 5">KACC15460</strain>
    </source>
</reference>
<evidence type="ECO:0000313" key="4">
    <source>
        <dbReference type="EMBL" id="MET2832640.1"/>
    </source>
</evidence>
<evidence type="ECO:0000259" key="1">
    <source>
        <dbReference type="Pfam" id="PF04542"/>
    </source>
</evidence>
<sequence length="418" mass="45006">MPAAVPDHGSVSRAIEALVRTDRGRLLSALIARLKNFQLAEDALQDALASAVVHWGRAGLPASPLGWLLKAAMRKAIDRLRKSARENSKAAEIALLSVAEAAETTTEEIPDERLRLIFTCCHPALEPKTRVALTLRTLGGLSTAEIACAFLDNETTMGQRLSRARTRILAAGIPYVVPQPEAWSERLQSVLTVVYLIFNQGYSGPDEHRARRLSEEAIYLARMLNDLSPGHAEIEGLLALMLITEARRAARLDAGGTSVPIALQDRELRYGARIAEGLGLLDVAVARRAAGPFQVKAAIAALHAQSEPPDWMQIVLLYDSLLRMEPTPVVRLNRAVALAEAGALEAALCVLGSLGPVLATYQPFHAAHAELLSRSGQTDAARAAYNRAIELASNPSDAAFLTCRRDLVAHQAVEGTAN</sequence>
<dbReference type="InterPro" id="IPR046531">
    <property type="entry name" value="DUF6596"/>
</dbReference>
<dbReference type="SUPFAM" id="SSF88659">
    <property type="entry name" value="Sigma3 and sigma4 domains of RNA polymerase sigma factors"/>
    <property type="match status" value="1"/>
</dbReference>